<evidence type="ECO:0000256" key="4">
    <source>
        <dbReference type="PROSITE-ProRule" id="PRU00175"/>
    </source>
</evidence>
<dbReference type="PROSITE" id="PS50089">
    <property type="entry name" value="ZF_RING_2"/>
    <property type="match status" value="1"/>
</dbReference>
<gene>
    <name evidence="7" type="ORF">ECPE_LOCUS13042</name>
</gene>
<dbReference type="SUPFAM" id="SSF57850">
    <property type="entry name" value="RING/U-box"/>
    <property type="match status" value="1"/>
</dbReference>
<dbReference type="GO" id="GO:0008270">
    <property type="term" value="F:zinc ion binding"/>
    <property type="evidence" value="ECO:0007669"/>
    <property type="project" value="UniProtKB-KW"/>
</dbReference>
<dbReference type="Proteomes" id="UP000272942">
    <property type="component" value="Unassembled WGS sequence"/>
</dbReference>
<evidence type="ECO:0000256" key="2">
    <source>
        <dbReference type="ARBA" id="ARBA00022771"/>
    </source>
</evidence>
<feature type="compositionally biased region" description="Polar residues" evidence="5">
    <location>
        <begin position="119"/>
        <end position="129"/>
    </location>
</feature>
<keyword evidence="1" id="KW-0479">Metal-binding</keyword>
<accession>A0A3P8I7J9</accession>
<dbReference type="GO" id="GO:0061630">
    <property type="term" value="F:ubiquitin protein ligase activity"/>
    <property type="evidence" value="ECO:0007669"/>
    <property type="project" value="TreeGrafter"/>
</dbReference>
<dbReference type="InterPro" id="IPR052804">
    <property type="entry name" value="UEC_component"/>
</dbReference>
<dbReference type="EMBL" id="UZAN01054164">
    <property type="protein sequence ID" value="VDP90314.1"/>
    <property type="molecule type" value="Genomic_DNA"/>
</dbReference>
<protein>
    <recommendedName>
        <fullName evidence="6">RING-type domain-containing protein</fullName>
    </recommendedName>
</protein>
<evidence type="ECO:0000256" key="1">
    <source>
        <dbReference type="ARBA" id="ARBA00022723"/>
    </source>
</evidence>
<dbReference type="OrthoDB" id="9984778at2759"/>
<dbReference type="GO" id="GO:0000151">
    <property type="term" value="C:ubiquitin ligase complex"/>
    <property type="evidence" value="ECO:0007669"/>
    <property type="project" value="TreeGrafter"/>
</dbReference>
<keyword evidence="2 4" id="KW-0863">Zinc-finger</keyword>
<dbReference type="CDD" id="cd16468">
    <property type="entry name" value="RING-H2_RNF11"/>
    <property type="match status" value="1"/>
</dbReference>
<dbReference type="Pfam" id="PF13639">
    <property type="entry name" value="zf-RING_2"/>
    <property type="match status" value="1"/>
</dbReference>
<organism evidence="7 8">
    <name type="scientific">Echinostoma caproni</name>
    <dbReference type="NCBI Taxonomy" id="27848"/>
    <lineage>
        <taxon>Eukaryota</taxon>
        <taxon>Metazoa</taxon>
        <taxon>Spiralia</taxon>
        <taxon>Lophotrochozoa</taxon>
        <taxon>Platyhelminthes</taxon>
        <taxon>Trematoda</taxon>
        <taxon>Digenea</taxon>
        <taxon>Plagiorchiida</taxon>
        <taxon>Echinostomata</taxon>
        <taxon>Echinostomatoidea</taxon>
        <taxon>Echinostomatidae</taxon>
        <taxon>Echinostoma</taxon>
    </lineage>
</organism>
<dbReference type="PANTHER" id="PTHR46359">
    <property type="entry name" value="GEO07743P1"/>
    <property type="match status" value="1"/>
</dbReference>
<dbReference type="GO" id="GO:0006511">
    <property type="term" value="P:ubiquitin-dependent protein catabolic process"/>
    <property type="evidence" value="ECO:0007669"/>
    <property type="project" value="TreeGrafter"/>
</dbReference>
<dbReference type="InterPro" id="IPR013083">
    <property type="entry name" value="Znf_RING/FYVE/PHD"/>
</dbReference>
<evidence type="ECO:0000313" key="8">
    <source>
        <dbReference type="Proteomes" id="UP000272942"/>
    </source>
</evidence>
<dbReference type="PANTHER" id="PTHR46359:SF2">
    <property type="entry name" value="GEO07743P1"/>
    <property type="match status" value="1"/>
</dbReference>
<dbReference type="SMART" id="SM00184">
    <property type="entry name" value="RING"/>
    <property type="match status" value="1"/>
</dbReference>
<name>A0A3P8I7J9_9TREM</name>
<feature type="region of interest" description="Disordered" evidence="5">
    <location>
        <begin position="113"/>
        <end position="187"/>
    </location>
</feature>
<dbReference type="InterPro" id="IPR042981">
    <property type="entry name" value="RNF11_RING-H2"/>
</dbReference>
<feature type="compositionally biased region" description="Polar residues" evidence="5">
    <location>
        <begin position="140"/>
        <end position="149"/>
    </location>
</feature>
<evidence type="ECO:0000256" key="5">
    <source>
        <dbReference type="SAM" id="MobiDB-lite"/>
    </source>
</evidence>
<feature type="domain" description="RING-type" evidence="6">
    <location>
        <begin position="56"/>
        <end position="96"/>
    </location>
</feature>
<proteinExistence type="predicted"/>
<evidence type="ECO:0000256" key="3">
    <source>
        <dbReference type="ARBA" id="ARBA00022833"/>
    </source>
</evidence>
<reference evidence="7 8" key="1">
    <citation type="submission" date="2018-11" db="EMBL/GenBank/DDBJ databases">
        <authorList>
            <consortium name="Pathogen Informatics"/>
        </authorList>
    </citation>
    <scope>NUCLEOTIDE SEQUENCE [LARGE SCALE GENOMIC DNA]</scope>
    <source>
        <strain evidence="7 8">Egypt</strain>
    </source>
</reference>
<sequence length="187" mass="20839">MTSINKVRFTVFRCKMMLMMTTTQTGMKFAGSSQVSVVDTVNQYWTRVTLGEYHQCIICMCDLKLHDEVRYLPCLHTYHRTCIDDWLMRSFVCPSCLRPVEVDFIAATANATAVETNDPDNPSVQNSLPENGPEEPAISASPSTQNSKIEPTKHQPVEQGDAPPISPNTLLHQAHLSGPSPETVTDR</sequence>
<evidence type="ECO:0000259" key="6">
    <source>
        <dbReference type="PROSITE" id="PS50089"/>
    </source>
</evidence>
<dbReference type="Gene3D" id="3.30.40.10">
    <property type="entry name" value="Zinc/RING finger domain, C3HC4 (zinc finger)"/>
    <property type="match status" value="1"/>
</dbReference>
<keyword evidence="8" id="KW-1185">Reference proteome</keyword>
<evidence type="ECO:0000313" key="7">
    <source>
        <dbReference type="EMBL" id="VDP90314.1"/>
    </source>
</evidence>
<dbReference type="AlphaFoldDB" id="A0A3P8I7J9"/>
<keyword evidence="3" id="KW-0862">Zinc</keyword>
<dbReference type="InterPro" id="IPR001841">
    <property type="entry name" value="Znf_RING"/>
</dbReference>